<evidence type="ECO:0000256" key="2">
    <source>
        <dbReference type="ARBA" id="ARBA00022692"/>
    </source>
</evidence>
<dbReference type="OrthoDB" id="2502820at2759"/>
<evidence type="ECO:0008006" key="8">
    <source>
        <dbReference type="Google" id="ProtNLM"/>
    </source>
</evidence>
<dbReference type="Proteomes" id="UP000095023">
    <property type="component" value="Unassembled WGS sequence"/>
</dbReference>
<feature type="transmembrane region" description="Helical" evidence="5">
    <location>
        <begin position="116"/>
        <end position="139"/>
    </location>
</feature>
<name>A0A1E4T9Y1_9ASCO</name>
<reference evidence="7" key="1">
    <citation type="submission" date="2016-02" db="EMBL/GenBank/DDBJ databases">
        <title>Comparative genomics of biotechnologically important yeasts.</title>
        <authorList>
            <consortium name="DOE Joint Genome Institute"/>
            <person name="Riley R."/>
            <person name="Haridas S."/>
            <person name="Wolfe K.H."/>
            <person name="Lopes M.R."/>
            <person name="Hittinger C.T."/>
            <person name="Goker M."/>
            <person name="Salamov A."/>
            <person name="Wisecaver J."/>
            <person name="Long T.M."/>
            <person name="Aerts A.L."/>
            <person name="Barry K."/>
            <person name="Choi C."/>
            <person name="Clum A."/>
            <person name="Coughlan A.Y."/>
            <person name="Deshpande S."/>
            <person name="Douglass A.P."/>
            <person name="Hanson S.J."/>
            <person name="Klenk H.-P."/>
            <person name="Labutti K."/>
            <person name="Lapidus A."/>
            <person name="Lindquist E."/>
            <person name="Lipzen A."/>
            <person name="Meier-Kolthoff J.P."/>
            <person name="Ohm R.A."/>
            <person name="Otillar R.P."/>
            <person name="Pangilinan J."/>
            <person name="Peng Y."/>
            <person name="Rokas A."/>
            <person name="Rosa C.A."/>
            <person name="Scheuner C."/>
            <person name="Sibirny A.A."/>
            <person name="Slot J.C."/>
            <person name="Stielow J.B."/>
            <person name="Sun H."/>
            <person name="Kurtzman C.P."/>
            <person name="Blackwell M."/>
            <person name="Jeffries T.W."/>
            <person name="Grigoriev I.V."/>
        </authorList>
    </citation>
    <scope>NUCLEOTIDE SEQUENCE [LARGE SCALE GENOMIC DNA]</scope>
    <source>
        <strain evidence="7">NRRL Y-17796</strain>
    </source>
</reference>
<dbReference type="PANTHER" id="PTHR30249:SF0">
    <property type="entry name" value="PLASTIDAL GLYCOLATE_GLYCERATE TRANSLOCATOR 1, CHLOROPLASTIC"/>
    <property type="match status" value="1"/>
</dbReference>
<feature type="transmembrane region" description="Helical" evidence="5">
    <location>
        <begin position="348"/>
        <end position="365"/>
    </location>
</feature>
<feature type="transmembrane region" description="Helical" evidence="5">
    <location>
        <begin position="377"/>
        <end position="396"/>
    </location>
</feature>
<feature type="transmembrane region" description="Helical" evidence="5">
    <location>
        <begin position="284"/>
        <end position="306"/>
    </location>
</feature>
<keyword evidence="7" id="KW-1185">Reference proteome</keyword>
<dbReference type="PANTHER" id="PTHR30249">
    <property type="entry name" value="PUTATIVE SEROTONIN TRANSPORTER"/>
    <property type="match status" value="1"/>
</dbReference>
<sequence>MKDAFQAVGIAVVASWYKIVYNYLIVPISITIVLILLAFVDTGLYAAGIRFPASVLGMLILFLTLIGLSVVSRKSLSKVLKIINVPLDLPLREIGLCFTPAFVTLPLSPPISIAEAFTIGAVFLIGYLFWFAAVSYLILALRLIPFLKSVPERRDEPADQLDEELQPMESHFEVDTSHDPILRTPSPVAEPEIAAGSITNMSMNTAMFSAPSNTLFPPADATPSPAQELAKYLLLYQDAIIWSLFFLVGLIVYAFTGHSLFIDGPINVLAYMAAKQLKSPWNKVLHPILTASALTVFGIFLVSLAASGGNAAEFLPAIRSYRTGRTYNTLVGPQSVPLAGIWPGAGDVLASLLSVSIVSLALPMFNYRAGMRGNTTLLLICTTISAVACFFLYPLISFKVGISSTRALAMAARSATLALALPMLTSLGASEVTGSAVAILSGILGVLIGDKLFKWLRIRDDDYLLRGIVQGINSSAVATADMLTKFPRAGAIASLSFAIYGTQLVILSAIPAISGVVRQMVDLPAAVS</sequence>
<dbReference type="InterPro" id="IPR007300">
    <property type="entry name" value="CidB/LrgB"/>
</dbReference>
<evidence type="ECO:0000256" key="3">
    <source>
        <dbReference type="ARBA" id="ARBA00022989"/>
    </source>
</evidence>
<comment type="subcellular location">
    <subcellularLocation>
        <location evidence="1">Membrane</location>
        <topology evidence="1">Multi-pass membrane protein</topology>
    </subcellularLocation>
</comment>
<dbReference type="GO" id="GO:0016020">
    <property type="term" value="C:membrane"/>
    <property type="evidence" value="ECO:0007669"/>
    <property type="project" value="UniProtKB-SubCell"/>
</dbReference>
<feature type="transmembrane region" description="Helical" evidence="5">
    <location>
        <begin position="239"/>
        <end position="263"/>
    </location>
</feature>
<keyword evidence="2 5" id="KW-0812">Transmembrane</keyword>
<evidence type="ECO:0000313" key="6">
    <source>
        <dbReference type="EMBL" id="ODV88549.1"/>
    </source>
</evidence>
<feature type="transmembrane region" description="Helical" evidence="5">
    <location>
        <begin position="20"/>
        <end position="39"/>
    </location>
</feature>
<proteinExistence type="predicted"/>
<evidence type="ECO:0000256" key="5">
    <source>
        <dbReference type="SAM" id="Phobius"/>
    </source>
</evidence>
<feature type="transmembrane region" description="Helical" evidence="5">
    <location>
        <begin position="51"/>
        <end position="71"/>
    </location>
</feature>
<evidence type="ECO:0000313" key="7">
    <source>
        <dbReference type="Proteomes" id="UP000095023"/>
    </source>
</evidence>
<feature type="transmembrane region" description="Helical" evidence="5">
    <location>
        <begin position="492"/>
        <end position="513"/>
    </location>
</feature>
<accession>A0A1E4T9Y1</accession>
<organism evidence="6 7">
    <name type="scientific">Tortispora caseinolytica NRRL Y-17796</name>
    <dbReference type="NCBI Taxonomy" id="767744"/>
    <lineage>
        <taxon>Eukaryota</taxon>
        <taxon>Fungi</taxon>
        <taxon>Dikarya</taxon>
        <taxon>Ascomycota</taxon>
        <taxon>Saccharomycotina</taxon>
        <taxon>Trigonopsidomycetes</taxon>
        <taxon>Trigonopsidales</taxon>
        <taxon>Trigonopsidaceae</taxon>
        <taxon>Tortispora</taxon>
    </lineage>
</organism>
<keyword evidence="3 5" id="KW-1133">Transmembrane helix</keyword>
<evidence type="ECO:0000256" key="1">
    <source>
        <dbReference type="ARBA" id="ARBA00004141"/>
    </source>
</evidence>
<keyword evidence="4 5" id="KW-0472">Membrane</keyword>
<dbReference type="Pfam" id="PF04172">
    <property type="entry name" value="LrgB"/>
    <property type="match status" value="1"/>
</dbReference>
<evidence type="ECO:0000256" key="4">
    <source>
        <dbReference type="ARBA" id="ARBA00023136"/>
    </source>
</evidence>
<dbReference type="EMBL" id="KV453843">
    <property type="protein sequence ID" value="ODV88549.1"/>
    <property type="molecule type" value="Genomic_DNA"/>
</dbReference>
<protein>
    <recommendedName>
        <fullName evidence="8">LrgB-like protein</fullName>
    </recommendedName>
</protein>
<gene>
    <name evidence="6" type="ORF">CANCADRAFT_3190</name>
</gene>
<feature type="transmembrane region" description="Helical" evidence="5">
    <location>
        <begin position="416"/>
        <end position="449"/>
    </location>
</feature>
<dbReference type="AlphaFoldDB" id="A0A1E4T9Y1"/>